<reference evidence="2 3" key="1">
    <citation type="journal article" date="2019" name="Philos. Trans. R. Soc. Lond., B, Biol. Sci.">
        <title>Ant behaviour and brain gene expression of defending hosts depend on the ecological success of the intruding social parasite.</title>
        <authorList>
            <person name="Kaur R."/>
            <person name="Stoldt M."/>
            <person name="Jongepier E."/>
            <person name="Feldmeyer B."/>
            <person name="Menzel F."/>
            <person name="Bornberg-Bauer E."/>
            <person name="Foitzik S."/>
        </authorList>
    </citation>
    <scope>NUCLEOTIDE SEQUENCE [LARGE SCALE GENOMIC DNA]</scope>
    <source>
        <tissue evidence="2">Whole body</tissue>
    </source>
</reference>
<gene>
    <name evidence="2" type="ORF">DBV15_11027</name>
</gene>
<feature type="compositionally biased region" description="Basic and acidic residues" evidence="1">
    <location>
        <begin position="166"/>
        <end position="179"/>
    </location>
</feature>
<evidence type="ECO:0000256" key="1">
    <source>
        <dbReference type="SAM" id="MobiDB-lite"/>
    </source>
</evidence>
<evidence type="ECO:0000313" key="2">
    <source>
        <dbReference type="EMBL" id="TGZ50934.1"/>
    </source>
</evidence>
<proteinExistence type="predicted"/>
<feature type="region of interest" description="Disordered" evidence="1">
    <location>
        <begin position="151"/>
        <end position="179"/>
    </location>
</feature>
<protein>
    <submittedName>
        <fullName evidence="2">Uncharacterized protein</fullName>
    </submittedName>
</protein>
<dbReference type="Proteomes" id="UP000310200">
    <property type="component" value="Unassembled WGS sequence"/>
</dbReference>
<keyword evidence="3" id="KW-1185">Reference proteome</keyword>
<dbReference type="EMBL" id="QBLH01001812">
    <property type="protein sequence ID" value="TGZ50934.1"/>
    <property type="molecule type" value="Genomic_DNA"/>
</dbReference>
<name>A0A4V3SAZ5_9HYME</name>
<organism evidence="2 3">
    <name type="scientific">Temnothorax longispinosus</name>
    <dbReference type="NCBI Taxonomy" id="300112"/>
    <lineage>
        <taxon>Eukaryota</taxon>
        <taxon>Metazoa</taxon>
        <taxon>Ecdysozoa</taxon>
        <taxon>Arthropoda</taxon>
        <taxon>Hexapoda</taxon>
        <taxon>Insecta</taxon>
        <taxon>Pterygota</taxon>
        <taxon>Neoptera</taxon>
        <taxon>Endopterygota</taxon>
        <taxon>Hymenoptera</taxon>
        <taxon>Apocrita</taxon>
        <taxon>Aculeata</taxon>
        <taxon>Formicoidea</taxon>
        <taxon>Formicidae</taxon>
        <taxon>Myrmicinae</taxon>
        <taxon>Temnothorax</taxon>
    </lineage>
</organism>
<comment type="caution">
    <text evidence="2">The sequence shown here is derived from an EMBL/GenBank/DDBJ whole genome shotgun (WGS) entry which is preliminary data.</text>
</comment>
<evidence type="ECO:0000313" key="3">
    <source>
        <dbReference type="Proteomes" id="UP000310200"/>
    </source>
</evidence>
<dbReference type="AlphaFoldDB" id="A0A4V3SAZ5"/>
<accession>A0A4V3SAZ5</accession>
<sequence length="381" mass="42736">MFPSSPLVSTLSKNNWSGIPSLYVYMESARLRRALHLFATPTPVSAYRNTPALYPHLGAFHLSVAATCSRYSGRTFQLARSCALGPHKRLEIPRADSEVLGQANRGATSSSIVRVCSLGLRPRYGKENQEVRAHIYAPLFADLIPQSRKIRRDSKKLESGRTGMGETRKEKWLSPRNRYDEKEGGNDGLKHFYTFFPFSSFLPSFLPSFSPGCRADQLLKRHCFANRERKTTSGLPWILRPAAVLFALPRRSLSLGCSSADPAVSPPERLFSSGWTGEIIRLILNGALWAFRGIDRPQSGNHTESETRSRDFPWVPSPTNNPAAATWMPVHLCGSCRGYFDIMKRPDRANIFNKLLKLSMIGRSPAVEQDREENTIMGTNY</sequence>